<evidence type="ECO:0000313" key="1">
    <source>
        <dbReference type="EMBL" id="GFT24774.1"/>
    </source>
</evidence>
<gene>
    <name evidence="1" type="primary">AVEN_106064_1</name>
    <name evidence="1" type="ORF">NPIL_12891</name>
</gene>
<name>A0A8X6NN67_NEPPI</name>
<sequence length="105" mass="11703">MINEQFCLYEKNFGEINLLIGTDYAGKLLMGNVKHLSGGLVTVHIHLGWPVMGKSEKKGKFPNISLLVLLLLVNDAKITDLWKLVTLGIDDSSENTLKQRPNNLL</sequence>
<keyword evidence="2" id="KW-1185">Reference proteome</keyword>
<evidence type="ECO:0000313" key="2">
    <source>
        <dbReference type="Proteomes" id="UP000887013"/>
    </source>
</evidence>
<dbReference type="EMBL" id="BMAW01011624">
    <property type="protein sequence ID" value="GFT24774.1"/>
    <property type="molecule type" value="Genomic_DNA"/>
</dbReference>
<accession>A0A8X6NN67</accession>
<proteinExistence type="predicted"/>
<dbReference type="AlphaFoldDB" id="A0A8X6NN67"/>
<protein>
    <submittedName>
        <fullName evidence="1">Uncharacterized protein</fullName>
    </submittedName>
</protein>
<organism evidence="1 2">
    <name type="scientific">Nephila pilipes</name>
    <name type="common">Giant wood spider</name>
    <name type="synonym">Nephila maculata</name>
    <dbReference type="NCBI Taxonomy" id="299642"/>
    <lineage>
        <taxon>Eukaryota</taxon>
        <taxon>Metazoa</taxon>
        <taxon>Ecdysozoa</taxon>
        <taxon>Arthropoda</taxon>
        <taxon>Chelicerata</taxon>
        <taxon>Arachnida</taxon>
        <taxon>Araneae</taxon>
        <taxon>Araneomorphae</taxon>
        <taxon>Entelegynae</taxon>
        <taxon>Araneoidea</taxon>
        <taxon>Nephilidae</taxon>
        <taxon>Nephila</taxon>
    </lineage>
</organism>
<reference evidence="1" key="1">
    <citation type="submission" date="2020-08" db="EMBL/GenBank/DDBJ databases">
        <title>Multicomponent nature underlies the extraordinary mechanical properties of spider dragline silk.</title>
        <authorList>
            <person name="Kono N."/>
            <person name="Nakamura H."/>
            <person name="Mori M."/>
            <person name="Yoshida Y."/>
            <person name="Ohtoshi R."/>
            <person name="Malay A.D."/>
            <person name="Moran D.A.P."/>
            <person name="Tomita M."/>
            <person name="Numata K."/>
            <person name="Arakawa K."/>
        </authorList>
    </citation>
    <scope>NUCLEOTIDE SEQUENCE</scope>
</reference>
<comment type="caution">
    <text evidence="1">The sequence shown here is derived from an EMBL/GenBank/DDBJ whole genome shotgun (WGS) entry which is preliminary data.</text>
</comment>
<dbReference type="Proteomes" id="UP000887013">
    <property type="component" value="Unassembled WGS sequence"/>
</dbReference>